<dbReference type="RefSeq" id="WP_079423287.1">
    <property type="nucleotide sequence ID" value="NZ_MZGV01000014.1"/>
</dbReference>
<keyword evidence="2" id="KW-1185">Reference proteome</keyword>
<evidence type="ECO:0000313" key="2">
    <source>
        <dbReference type="Proteomes" id="UP000190080"/>
    </source>
</evidence>
<organism evidence="1 2">
    <name type="scientific">Clostridium oryzae</name>
    <dbReference type="NCBI Taxonomy" id="1450648"/>
    <lineage>
        <taxon>Bacteria</taxon>
        <taxon>Bacillati</taxon>
        <taxon>Bacillota</taxon>
        <taxon>Clostridia</taxon>
        <taxon>Eubacteriales</taxon>
        <taxon>Clostridiaceae</taxon>
        <taxon>Clostridium</taxon>
    </lineage>
</organism>
<protein>
    <recommendedName>
        <fullName evidence="3">MmcQ/YjbR family DNA-binding protein</fullName>
    </recommendedName>
</protein>
<comment type="caution">
    <text evidence="1">The sequence shown here is derived from an EMBL/GenBank/DDBJ whole genome shotgun (WGS) entry which is preliminary data.</text>
</comment>
<dbReference type="STRING" id="1450648.CLORY_17110"/>
<evidence type="ECO:0000313" key="1">
    <source>
        <dbReference type="EMBL" id="OPJ62581.1"/>
    </source>
</evidence>
<dbReference type="Pfam" id="PF04237">
    <property type="entry name" value="YjbR"/>
    <property type="match status" value="1"/>
</dbReference>
<name>A0A1V4IRD8_9CLOT</name>
<dbReference type="InterPro" id="IPR038056">
    <property type="entry name" value="YjbR-like_sf"/>
</dbReference>
<dbReference type="InterPro" id="IPR058532">
    <property type="entry name" value="YjbR/MT2646/Rv2570-like"/>
</dbReference>
<dbReference type="Proteomes" id="UP000190080">
    <property type="component" value="Unassembled WGS sequence"/>
</dbReference>
<dbReference type="PANTHER" id="PTHR35145:SF1">
    <property type="entry name" value="CYTOPLASMIC PROTEIN"/>
    <property type="match status" value="1"/>
</dbReference>
<dbReference type="OrthoDB" id="9789813at2"/>
<dbReference type="AlphaFoldDB" id="A0A1V4IRD8"/>
<dbReference type="InterPro" id="IPR007351">
    <property type="entry name" value="YjbR"/>
</dbReference>
<sequence length="116" mass="14112">MLERAEVIAFCSKFENVYEDYPFHDPNWTVMRHSENKKVFAWIYEKEGHIWINVKCDPEWRDFWRSAFKSVVPGYHLNKEHWNSIILDGTISNRDIETMIKESYELTKGKQKRRKN</sequence>
<dbReference type="EMBL" id="MZGV01000014">
    <property type="protein sequence ID" value="OPJ62581.1"/>
    <property type="molecule type" value="Genomic_DNA"/>
</dbReference>
<dbReference type="SUPFAM" id="SSF142906">
    <property type="entry name" value="YjbR-like"/>
    <property type="match status" value="1"/>
</dbReference>
<accession>A0A1V4IRD8</accession>
<dbReference type="PANTHER" id="PTHR35145">
    <property type="entry name" value="CYTOPLASMIC PROTEIN-RELATED"/>
    <property type="match status" value="1"/>
</dbReference>
<dbReference type="Gene3D" id="3.90.1150.30">
    <property type="match status" value="1"/>
</dbReference>
<gene>
    <name evidence="1" type="ORF">CLORY_17110</name>
</gene>
<evidence type="ECO:0008006" key="3">
    <source>
        <dbReference type="Google" id="ProtNLM"/>
    </source>
</evidence>
<proteinExistence type="predicted"/>
<reference evidence="1 2" key="1">
    <citation type="submission" date="2017-03" db="EMBL/GenBank/DDBJ databases">
        <title>Genome sequence of Clostridium oryzae DSM 28571.</title>
        <authorList>
            <person name="Poehlein A."/>
            <person name="Daniel R."/>
        </authorList>
    </citation>
    <scope>NUCLEOTIDE SEQUENCE [LARGE SCALE GENOMIC DNA]</scope>
    <source>
        <strain evidence="1 2">DSM 28571</strain>
    </source>
</reference>